<dbReference type="InterPro" id="IPR000182">
    <property type="entry name" value="GNAT_dom"/>
</dbReference>
<gene>
    <name evidence="2" type="ORF">AB1300_02600</name>
</gene>
<comment type="caution">
    <text evidence="2">The sequence shown here is derived from an EMBL/GenBank/DDBJ whole genome shotgun (WGS) entry which is preliminary data.</text>
</comment>
<accession>A0ABV3VSZ2</accession>
<dbReference type="Pfam" id="PF00583">
    <property type="entry name" value="Acetyltransf_1"/>
    <property type="match status" value="1"/>
</dbReference>
<organism evidence="2 3">
    <name type="scientific">Lysinibacillus xylanilyticus</name>
    <dbReference type="NCBI Taxonomy" id="582475"/>
    <lineage>
        <taxon>Bacteria</taxon>
        <taxon>Bacillati</taxon>
        <taxon>Bacillota</taxon>
        <taxon>Bacilli</taxon>
        <taxon>Bacillales</taxon>
        <taxon>Bacillaceae</taxon>
        <taxon>Lysinibacillus</taxon>
    </lineage>
</organism>
<keyword evidence="2" id="KW-0808">Transferase</keyword>
<sequence>MHIVTIEGVPYDWLKQLQEIHAHVFDGTKLPLEKLESKEGLICLLAVENEKVIGFKLGYTHPDGVFYSWLGGVHETQRGQGIASQLMRRQHEHLQTLGFKKVRTYGRNERKAMLITNLKHGFDIVSTFVDHKGRHKIVFEKNIGIGVLS</sequence>
<dbReference type="EMBL" id="JBFRHK010000001">
    <property type="protein sequence ID" value="MEX3744019.1"/>
    <property type="molecule type" value="Genomic_DNA"/>
</dbReference>
<dbReference type="SUPFAM" id="SSF55729">
    <property type="entry name" value="Acyl-CoA N-acyltransferases (Nat)"/>
    <property type="match status" value="1"/>
</dbReference>
<dbReference type="InterPro" id="IPR016181">
    <property type="entry name" value="Acyl_CoA_acyltransferase"/>
</dbReference>
<evidence type="ECO:0000259" key="1">
    <source>
        <dbReference type="PROSITE" id="PS51186"/>
    </source>
</evidence>
<feature type="domain" description="N-acetyltransferase" evidence="1">
    <location>
        <begin position="4"/>
        <end position="144"/>
    </location>
</feature>
<protein>
    <submittedName>
        <fullName evidence="2">GNAT family N-acetyltransferase</fullName>
        <ecNumber evidence="2">2.3.-.-</ecNumber>
    </submittedName>
</protein>
<evidence type="ECO:0000313" key="3">
    <source>
        <dbReference type="Proteomes" id="UP001558534"/>
    </source>
</evidence>
<dbReference type="GO" id="GO:0016746">
    <property type="term" value="F:acyltransferase activity"/>
    <property type="evidence" value="ECO:0007669"/>
    <property type="project" value="UniProtKB-KW"/>
</dbReference>
<reference evidence="2 3" key="1">
    <citation type="submission" date="2024-07" db="EMBL/GenBank/DDBJ databases">
        <title>Characterization of a bacterium isolated from hydrolysated instant sea cucumber by whole-genome sequencing and metabolomics.</title>
        <authorList>
            <person name="Luo X."/>
            <person name="Zhang Z."/>
            <person name="Zheng Z."/>
            <person name="Zhang W."/>
            <person name="Ming T."/>
            <person name="Jiao L."/>
            <person name="Su X."/>
            <person name="Kong F."/>
            <person name="Xu J."/>
        </authorList>
    </citation>
    <scope>NUCLEOTIDE SEQUENCE [LARGE SCALE GENOMIC DNA]</scope>
    <source>
        <strain evidence="2 3">XL-2024</strain>
    </source>
</reference>
<name>A0ABV3VSZ2_9BACI</name>
<dbReference type="PROSITE" id="PS51186">
    <property type="entry name" value="GNAT"/>
    <property type="match status" value="1"/>
</dbReference>
<dbReference type="EC" id="2.3.-.-" evidence="2"/>
<keyword evidence="3" id="KW-1185">Reference proteome</keyword>
<proteinExistence type="predicted"/>
<dbReference type="Proteomes" id="UP001558534">
    <property type="component" value="Unassembled WGS sequence"/>
</dbReference>
<dbReference type="CDD" id="cd04301">
    <property type="entry name" value="NAT_SF"/>
    <property type="match status" value="1"/>
</dbReference>
<evidence type="ECO:0000313" key="2">
    <source>
        <dbReference type="EMBL" id="MEX3744019.1"/>
    </source>
</evidence>
<keyword evidence="2" id="KW-0012">Acyltransferase</keyword>
<dbReference type="RefSeq" id="WP_368635034.1">
    <property type="nucleotide sequence ID" value="NZ_JBFRHK010000001.1"/>
</dbReference>
<dbReference type="Gene3D" id="3.40.630.30">
    <property type="match status" value="1"/>
</dbReference>